<organism evidence="2 3">
    <name type="scientific">Aspergillus sclerotiicarbonarius (strain CBS 121057 / IBT 28362)</name>
    <dbReference type="NCBI Taxonomy" id="1448318"/>
    <lineage>
        <taxon>Eukaryota</taxon>
        <taxon>Fungi</taxon>
        <taxon>Dikarya</taxon>
        <taxon>Ascomycota</taxon>
        <taxon>Pezizomycotina</taxon>
        <taxon>Eurotiomycetes</taxon>
        <taxon>Eurotiomycetidae</taxon>
        <taxon>Eurotiales</taxon>
        <taxon>Aspergillaceae</taxon>
        <taxon>Aspergillus</taxon>
        <taxon>Aspergillus subgen. Circumdati</taxon>
    </lineage>
</organism>
<feature type="region of interest" description="Disordered" evidence="1">
    <location>
        <begin position="1"/>
        <end position="28"/>
    </location>
</feature>
<feature type="region of interest" description="Disordered" evidence="1">
    <location>
        <begin position="68"/>
        <end position="89"/>
    </location>
</feature>
<evidence type="ECO:0000313" key="3">
    <source>
        <dbReference type="Proteomes" id="UP000248423"/>
    </source>
</evidence>
<feature type="compositionally biased region" description="Polar residues" evidence="1">
    <location>
        <begin position="1"/>
        <end position="23"/>
    </location>
</feature>
<accession>A0A319EGA0</accession>
<sequence length="224" mass="24802">MTACAQRQTIPKANGKFNNTNGQNRKHQDYRLGAGSATTGTNREYFLQQTISPLDSLFTDAAKTRLQNPNLATPDNLNPLDPGSYQLASSDSKSLSPEIVILQPQYETRLSLLIAAQHSLLDYDVDMEFFQEGVQAQMREYQQDRLAGEHKASPSLAVSKEEHHATTIPFTRADSSFFIATGLRDTVHRPDLLIHANPPSKFLPMIQGPDFALPISNQAGIPRP</sequence>
<protein>
    <submittedName>
        <fullName evidence="2">Uncharacterized protein</fullName>
    </submittedName>
</protein>
<proteinExistence type="predicted"/>
<reference evidence="2 3" key="1">
    <citation type="submission" date="2018-02" db="EMBL/GenBank/DDBJ databases">
        <title>The genomes of Aspergillus section Nigri reveals drivers in fungal speciation.</title>
        <authorList>
            <consortium name="DOE Joint Genome Institute"/>
            <person name="Vesth T.C."/>
            <person name="Nybo J."/>
            <person name="Theobald S."/>
            <person name="Brandl J."/>
            <person name="Frisvad J.C."/>
            <person name="Nielsen K.F."/>
            <person name="Lyhne E.K."/>
            <person name="Kogle M.E."/>
            <person name="Kuo A."/>
            <person name="Riley R."/>
            <person name="Clum A."/>
            <person name="Nolan M."/>
            <person name="Lipzen A."/>
            <person name="Salamov A."/>
            <person name="Henrissat B."/>
            <person name="Wiebenga A."/>
            <person name="De vries R.P."/>
            <person name="Grigoriev I.V."/>
            <person name="Mortensen U.H."/>
            <person name="Andersen M.R."/>
            <person name="Baker S.E."/>
        </authorList>
    </citation>
    <scope>NUCLEOTIDE SEQUENCE [LARGE SCALE GENOMIC DNA]</scope>
    <source>
        <strain evidence="2 3">CBS 121057</strain>
    </source>
</reference>
<evidence type="ECO:0000256" key="1">
    <source>
        <dbReference type="SAM" id="MobiDB-lite"/>
    </source>
</evidence>
<gene>
    <name evidence="2" type="ORF">BO78DRAFT_384273</name>
</gene>
<keyword evidence="3" id="KW-1185">Reference proteome</keyword>
<dbReference type="AlphaFoldDB" id="A0A319EGA0"/>
<dbReference type="Proteomes" id="UP000248423">
    <property type="component" value="Unassembled WGS sequence"/>
</dbReference>
<dbReference type="VEuPathDB" id="FungiDB:BO78DRAFT_384273"/>
<name>A0A319EGA0_ASPSB</name>
<dbReference type="EMBL" id="KZ826327">
    <property type="protein sequence ID" value="PYI09396.1"/>
    <property type="molecule type" value="Genomic_DNA"/>
</dbReference>
<evidence type="ECO:0000313" key="2">
    <source>
        <dbReference type="EMBL" id="PYI09396.1"/>
    </source>
</evidence>